<dbReference type="InterPro" id="IPR036102">
    <property type="entry name" value="OsmC/Ohrsf"/>
</dbReference>
<organism evidence="1 2">
    <name type="scientific">Roseivirga thermotolerans</name>
    <dbReference type="NCBI Taxonomy" id="1758176"/>
    <lineage>
        <taxon>Bacteria</taxon>
        <taxon>Pseudomonadati</taxon>
        <taxon>Bacteroidota</taxon>
        <taxon>Cytophagia</taxon>
        <taxon>Cytophagales</taxon>
        <taxon>Roseivirgaceae</taxon>
        <taxon>Roseivirga</taxon>
    </lineage>
</organism>
<dbReference type="SUPFAM" id="SSF82784">
    <property type="entry name" value="OsmC-like"/>
    <property type="match status" value="1"/>
</dbReference>
<dbReference type="Proteomes" id="UP000658258">
    <property type="component" value="Unassembled WGS sequence"/>
</dbReference>
<dbReference type="RefSeq" id="WP_189628147.1">
    <property type="nucleotide sequence ID" value="NZ_BNAG01000001.1"/>
</dbReference>
<evidence type="ECO:0000313" key="1">
    <source>
        <dbReference type="EMBL" id="GHE50338.1"/>
    </source>
</evidence>
<reference evidence="2" key="1">
    <citation type="journal article" date="2019" name="Int. J. Syst. Evol. Microbiol.">
        <title>The Global Catalogue of Microorganisms (GCM) 10K type strain sequencing project: providing services to taxonomists for standard genome sequencing and annotation.</title>
        <authorList>
            <consortium name="The Broad Institute Genomics Platform"/>
            <consortium name="The Broad Institute Genome Sequencing Center for Infectious Disease"/>
            <person name="Wu L."/>
            <person name="Ma J."/>
        </authorList>
    </citation>
    <scope>NUCLEOTIDE SEQUENCE [LARGE SCALE GENOMIC DNA]</scope>
    <source>
        <strain evidence="2">CGMCC 1.15111</strain>
    </source>
</reference>
<name>A0ABQ3HZQ6_9BACT</name>
<evidence type="ECO:0000313" key="2">
    <source>
        <dbReference type="Proteomes" id="UP000658258"/>
    </source>
</evidence>
<accession>A0ABQ3HZQ6</accession>
<gene>
    <name evidence="1" type="ORF">GCM10011340_00160</name>
</gene>
<dbReference type="Gene3D" id="3.30.300.20">
    <property type="match status" value="1"/>
</dbReference>
<dbReference type="InterPro" id="IPR003718">
    <property type="entry name" value="OsmC/Ohr_fam"/>
</dbReference>
<protein>
    <submittedName>
        <fullName evidence="1">Redox protein</fullName>
    </submittedName>
</protein>
<dbReference type="InterPro" id="IPR015946">
    <property type="entry name" value="KH_dom-like_a/b"/>
</dbReference>
<dbReference type="PANTHER" id="PTHR39624:SF2">
    <property type="entry name" value="OSMC-LIKE PROTEIN"/>
    <property type="match status" value="1"/>
</dbReference>
<proteinExistence type="predicted"/>
<comment type="caution">
    <text evidence="1">The sequence shown here is derived from an EMBL/GenBank/DDBJ whole genome shotgun (WGS) entry which is preliminary data.</text>
</comment>
<dbReference type="EMBL" id="BNAG01000001">
    <property type="protein sequence ID" value="GHE50338.1"/>
    <property type="molecule type" value="Genomic_DNA"/>
</dbReference>
<dbReference type="Pfam" id="PF02566">
    <property type="entry name" value="OsmC"/>
    <property type="match status" value="1"/>
</dbReference>
<sequence length="134" mass="14803">MKTVETKYEGGLRTSSVHLQSKNTFHTDAPLDNNGKGETFSPTDTVAAALGACMMTVMAIAGEKKGWDMSGMHLATQKIMAANPRRIAALRVDFYWDNCAVSDEDRSWIKEIGLNCPVALSLHPDLKQEITFHF</sequence>
<keyword evidence="2" id="KW-1185">Reference proteome</keyword>
<dbReference type="PANTHER" id="PTHR39624">
    <property type="entry name" value="PROTEIN INVOLVED IN RIMO-MEDIATED BETA-METHYLTHIOLATION OF RIBOSOMAL PROTEIN S12 YCAO"/>
    <property type="match status" value="1"/>
</dbReference>